<name>A0A854QJI4_CRYNE</name>
<evidence type="ECO:0000313" key="1">
    <source>
        <dbReference type="EMBL" id="OXG21345.1"/>
    </source>
</evidence>
<accession>A0A854QJI4</accession>
<sequence length="72" mass="7678">MDIEEQAPSSLPPQAAIGRPLAFHNIRTLRANNRAVRQRNVGALPAKAVQALDKVTRGKVIDDGKIAAPGLI</sequence>
<organism evidence="1 2">
    <name type="scientific">Cryptococcus neoformans Tu259-1</name>
    <dbReference type="NCBI Taxonomy" id="1230072"/>
    <lineage>
        <taxon>Eukaryota</taxon>
        <taxon>Fungi</taxon>
        <taxon>Dikarya</taxon>
        <taxon>Basidiomycota</taxon>
        <taxon>Agaricomycotina</taxon>
        <taxon>Tremellomycetes</taxon>
        <taxon>Tremellales</taxon>
        <taxon>Cryptococcaceae</taxon>
        <taxon>Cryptococcus</taxon>
        <taxon>Cryptococcus neoformans species complex</taxon>
    </lineage>
</organism>
<evidence type="ECO:0000313" key="2">
    <source>
        <dbReference type="Proteomes" id="UP000199727"/>
    </source>
</evidence>
<comment type="caution">
    <text evidence="1">The sequence shown here is derived from an EMBL/GenBank/DDBJ whole genome shotgun (WGS) entry which is preliminary data.</text>
</comment>
<dbReference type="Proteomes" id="UP000199727">
    <property type="component" value="Unassembled WGS sequence"/>
</dbReference>
<reference evidence="1 2" key="1">
    <citation type="submission" date="2017-06" db="EMBL/GenBank/DDBJ databases">
        <title>Global population genomics of the pathogenic fungus Cryptococcus neoformans var. grubii.</title>
        <authorList>
            <person name="Cuomo C."/>
            <person name="Litvintseva A."/>
            <person name="Chen Y."/>
            <person name="Young S."/>
            <person name="Zeng Q."/>
            <person name="Chapman S."/>
            <person name="Gujja S."/>
            <person name="Saif S."/>
            <person name="Birren B."/>
        </authorList>
    </citation>
    <scope>NUCLEOTIDE SEQUENCE [LARGE SCALE GENOMIC DNA]</scope>
    <source>
        <strain evidence="1 2">Tu259-1</strain>
    </source>
</reference>
<dbReference type="EMBL" id="AMKT01000043">
    <property type="protein sequence ID" value="OXG21345.1"/>
    <property type="molecule type" value="Genomic_DNA"/>
</dbReference>
<dbReference type="AlphaFoldDB" id="A0A854QJI4"/>
<proteinExistence type="predicted"/>
<gene>
    <name evidence="1" type="ORF">C361_03563</name>
</gene>
<protein>
    <submittedName>
        <fullName evidence="1">Uncharacterized protein</fullName>
    </submittedName>
</protein>